<organism evidence="2">
    <name type="scientific">freshwater metagenome</name>
    <dbReference type="NCBI Taxonomy" id="449393"/>
    <lineage>
        <taxon>unclassified sequences</taxon>
        <taxon>metagenomes</taxon>
        <taxon>ecological metagenomes</taxon>
    </lineage>
</organism>
<evidence type="ECO:0000256" key="1">
    <source>
        <dbReference type="SAM" id="Phobius"/>
    </source>
</evidence>
<sequence length="209" mass="20759">MSVLVPFAAALLSLRLAGLLLRRGQRVWAGAFVAYAVGSGATAWGSAHGFDAASFRVYYGAGALLTAPLLGAGALELLGRPVGRALGLAWAGLALGTVIAMPIHGAFTTAVPSASAHLGWAPRVLAIAGNSAGTLLIVAVAIATIRRRTVGNTLILAGVACAAIGSGLSGFGVAATSSLVAVAVVLLYLGAAPEALVAVTRRAVRARAR</sequence>
<accession>A0A6J6PA72</accession>
<feature type="transmembrane region" description="Helical" evidence="1">
    <location>
        <begin position="179"/>
        <end position="199"/>
    </location>
</feature>
<feature type="transmembrane region" description="Helical" evidence="1">
    <location>
        <begin position="124"/>
        <end position="142"/>
    </location>
</feature>
<feature type="transmembrane region" description="Helical" evidence="1">
    <location>
        <begin position="85"/>
        <end position="104"/>
    </location>
</feature>
<protein>
    <submittedName>
        <fullName evidence="2">Unannotated protein</fullName>
    </submittedName>
</protein>
<proteinExistence type="predicted"/>
<keyword evidence="1" id="KW-0812">Transmembrane</keyword>
<keyword evidence="1" id="KW-1133">Transmembrane helix</keyword>
<feature type="transmembrane region" description="Helical" evidence="1">
    <location>
        <begin position="154"/>
        <end position="173"/>
    </location>
</feature>
<evidence type="ECO:0000313" key="2">
    <source>
        <dbReference type="EMBL" id="CAB4693583.1"/>
    </source>
</evidence>
<dbReference type="EMBL" id="CAEZXP010000002">
    <property type="protein sequence ID" value="CAB4693583.1"/>
    <property type="molecule type" value="Genomic_DNA"/>
</dbReference>
<dbReference type="AlphaFoldDB" id="A0A6J6PA72"/>
<gene>
    <name evidence="2" type="ORF">UFOPK2399_00873</name>
</gene>
<feature type="transmembrane region" description="Helical" evidence="1">
    <location>
        <begin position="57"/>
        <end position="78"/>
    </location>
</feature>
<name>A0A6J6PA72_9ZZZZ</name>
<reference evidence="2" key="1">
    <citation type="submission" date="2020-05" db="EMBL/GenBank/DDBJ databases">
        <authorList>
            <person name="Chiriac C."/>
            <person name="Salcher M."/>
            <person name="Ghai R."/>
            <person name="Kavagutti S V."/>
        </authorList>
    </citation>
    <scope>NUCLEOTIDE SEQUENCE</scope>
</reference>
<keyword evidence="1" id="KW-0472">Membrane</keyword>